<evidence type="ECO:0000256" key="1">
    <source>
        <dbReference type="SAM" id="Phobius"/>
    </source>
</evidence>
<dbReference type="InterPro" id="IPR013229">
    <property type="entry name" value="PEGA"/>
</dbReference>
<dbReference type="SUPFAM" id="SSF56436">
    <property type="entry name" value="C-type lectin-like"/>
    <property type="match status" value="1"/>
</dbReference>
<dbReference type="Proteomes" id="UP001626549">
    <property type="component" value="Chromosome"/>
</dbReference>
<proteinExistence type="predicted"/>
<dbReference type="InterPro" id="IPR042095">
    <property type="entry name" value="SUMF_sf"/>
</dbReference>
<keyword evidence="1" id="KW-1133">Transmembrane helix</keyword>
<dbReference type="InterPro" id="IPR005532">
    <property type="entry name" value="SUMF_dom"/>
</dbReference>
<gene>
    <name evidence="4" type="ORF">R0137_16655</name>
</gene>
<name>A0ABZ0IEV2_9GAMM</name>
<evidence type="ECO:0000259" key="2">
    <source>
        <dbReference type="Pfam" id="PF03781"/>
    </source>
</evidence>
<feature type="transmembrane region" description="Helical" evidence="1">
    <location>
        <begin position="33"/>
        <end position="50"/>
    </location>
</feature>
<feature type="domain" description="PEGA" evidence="3">
    <location>
        <begin position="192"/>
        <end position="237"/>
    </location>
</feature>
<dbReference type="InterPro" id="IPR051043">
    <property type="entry name" value="Sulfatase_Mod_Factor_Kinase"/>
</dbReference>
<feature type="domain" description="PEGA" evidence="3">
    <location>
        <begin position="123"/>
        <end position="189"/>
    </location>
</feature>
<sequence length="686" mass="74702">MSDRKPESIQAAAFEPLDPTAATVKARIPASRWLLVVAIVVFVMALWFLLTARSLEISVVAEEEASLDLAGLVLPFGDRFLLRSGTYSLSVTAPGYHPYTSDIEVSRDATQRQEVILQPLPGRLTIASTPAGASLTVDEEVVGVTPLTDLPLEAGARTLVLEYPRYIPLTQTIDVTGRNVQQRLDLSLDPAWADVSITTEPAGAQFLLDGEPQGATPGTFEVLQGDHEVTLVLPGFASESFPLTAEAGIAQELGTVVLTPATGVLTLSSTPSGANVSVDGEFAGQTPLELELEPNMDHRVSLSRAGYRRASQTLRMEAGASLERKISLKPLLGDVLVKVSPPEAELLVNGKVVGSGSQTLSLPAVLQRIEARLDGYESSKRSVTPRPGLEQLIELTLLTPEAARKARLTPTITTALGQTLTLMNPLDSPRNEFTMGASRRDPGRRANEVLHPVRLERPFYFQNQEVTNAQFRQFQASHNSGQIEGNSLNREHQPVAQISWQQAASFCNWLSTREGLTPFYQEQQGIIIGFNPDALGYRLPTEAEWAWVARIRGEELQRFTWGDDFPPKKVAENVADNSSAYVTGRVLNGYNDGYVVSAPVGSFIADERGIFDLGGNVSEWIHDVYTIPTSSGVVETDPLGGQRGDNYVIRGASWALGRLPELRLSYRDYGQAGRDDVGFRIARYAE</sequence>
<feature type="domain" description="Sulfatase-modifying factor enzyme-like" evidence="2">
    <location>
        <begin position="432"/>
        <end position="683"/>
    </location>
</feature>
<dbReference type="InterPro" id="IPR016187">
    <property type="entry name" value="CTDL_fold"/>
</dbReference>
<dbReference type="PANTHER" id="PTHR23150:SF19">
    <property type="entry name" value="FORMYLGLYCINE-GENERATING ENZYME"/>
    <property type="match status" value="1"/>
</dbReference>
<evidence type="ECO:0000313" key="4">
    <source>
        <dbReference type="EMBL" id="WOJ96855.1"/>
    </source>
</evidence>
<keyword evidence="5" id="KW-1185">Reference proteome</keyword>
<dbReference type="Gene3D" id="2.60.40.1120">
    <property type="entry name" value="Carboxypeptidase-like, regulatory domain"/>
    <property type="match status" value="1"/>
</dbReference>
<protein>
    <submittedName>
        <fullName evidence="4">PEGA domain-containing protein</fullName>
    </submittedName>
</protein>
<evidence type="ECO:0000313" key="5">
    <source>
        <dbReference type="Proteomes" id="UP001626549"/>
    </source>
</evidence>
<organism evidence="4 5">
    <name type="scientific">Congregibacter brevis</name>
    <dbReference type="NCBI Taxonomy" id="3081201"/>
    <lineage>
        <taxon>Bacteria</taxon>
        <taxon>Pseudomonadati</taxon>
        <taxon>Pseudomonadota</taxon>
        <taxon>Gammaproteobacteria</taxon>
        <taxon>Cellvibrionales</taxon>
        <taxon>Halieaceae</taxon>
        <taxon>Congregibacter</taxon>
    </lineage>
</organism>
<evidence type="ECO:0000259" key="3">
    <source>
        <dbReference type="Pfam" id="PF08308"/>
    </source>
</evidence>
<dbReference type="Gene3D" id="3.90.1580.10">
    <property type="entry name" value="paralog of FGE (formylglycine-generating enzyme)"/>
    <property type="match status" value="1"/>
</dbReference>
<keyword evidence="1" id="KW-0812">Transmembrane</keyword>
<accession>A0ABZ0IEV2</accession>
<dbReference type="RefSeq" id="WP_407327547.1">
    <property type="nucleotide sequence ID" value="NZ_CP136865.1"/>
</dbReference>
<dbReference type="PANTHER" id="PTHR23150">
    <property type="entry name" value="SULFATASE MODIFYING FACTOR 1, 2"/>
    <property type="match status" value="1"/>
</dbReference>
<reference evidence="4 5" key="1">
    <citation type="submission" date="2023-10" db="EMBL/GenBank/DDBJ databases">
        <title>Two novel species belonging to the OM43/NOR5 clade.</title>
        <authorList>
            <person name="Park M."/>
        </authorList>
    </citation>
    <scope>NUCLEOTIDE SEQUENCE [LARGE SCALE GENOMIC DNA]</scope>
    <source>
        <strain evidence="4 5">IMCC45268</strain>
    </source>
</reference>
<dbReference type="Pfam" id="PF08308">
    <property type="entry name" value="PEGA"/>
    <property type="match status" value="3"/>
</dbReference>
<dbReference type="Pfam" id="PF03781">
    <property type="entry name" value="FGE-sulfatase"/>
    <property type="match status" value="1"/>
</dbReference>
<feature type="domain" description="PEGA" evidence="3">
    <location>
        <begin position="263"/>
        <end position="330"/>
    </location>
</feature>
<dbReference type="EMBL" id="CP136865">
    <property type="protein sequence ID" value="WOJ96855.1"/>
    <property type="molecule type" value="Genomic_DNA"/>
</dbReference>
<keyword evidence="1" id="KW-0472">Membrane</keyword>